<evidence type="ECO:0000313" key="1">
    <source>
        <dbReference type="EMBL" id="QFS44200.1"/>
    </source>
</evidence>
<dbReference type="AlphaFoldDB" id="A0A5P8VV09"/>
<keyword evidence="1" id="KW-0540">Nuclease</keyword>
<dbReference type="KEGG" id="nsh:GXM_01673"/>
<keyword evidence="2" id="KW-1185">Reference proteome</keyword>
<sequence length="221" mass="25733">MGFTLIKQKYMTILNARNLSLEEVQRLFGFQEQYSDSFSNYLSLEPLTEVEQQELLQIRNDFRRYLTAGKVSEGQVKFLAVAPLLRLAGFYRYPIEIVLEENIAEIEVEDEDIKIKGRFDILAVSKAKHTKPQTYFWVLLIESKNSQVDISTGLPQLLTYSYKNLDNQKSVWGLVTNGRSYQFVYIEQGNPPIYYLLPELNLMERERSSQLLQVLKAICQL</sequence>
<reference evidence="1 2" key="1">
    <citation type="submission" date="2019-10" db="EMBL/GenBank/DDBJ databases">
        <title>Genomic and transcriptomic insights into the perfect genentic adaptation of a filamentous nitrogen-fixing cyanobacterium to rice fields.</title>
        <authorList>
            <person name="Chen Z."/>
        </authorList>
    </citation>
    <scope>NUCLEOTIDE SEQUENCE [LARGE SCALE GENOMIC DNA]</scope>
    <source>
        <strain evidence="1">CCNUC1</strain>
    </source>
</reference>
<protein>
    <submittedName>
        <fullName evidence="1">Restriction endonuclease subunit R</fullName>
    </submittedName>
</protein>
<keyword evidence="1" id="KW-0378">Hydrolase</keyword>
<dbReference type="EMBL" id="CP045226">
    <property type="protein sequence ID" value="QFS44200.1"/>
    <property type="molecule type" value="Genomic_DNA"/>
</dbReference>
<accession>A0A5P8VV09</accession>
<gene>
    <name evidence="1" type="ORF">GXM_01673</name>
</gene>
<keyword evidence="1" id="KW-0255">Endonuclease</keyword>
<dbReference type="Proteomes" id="UP000326678">
    <property type="component" value="Chromosome Gxm1"/>
</dbReference>
<name>A0A5P8VV09_9NOSO</name>
<dbReference type="GO" id="GO:0004519">
    <property type="term" value="F:endonuclease activity"/>
    <property type="evidence" value="ECO:0007669"/>
    <property type="project" value="UniProtKB-KW"/>
</dbReference>
<evidence type="ECO:0000313" key="2">
    <source>
        <dbReference type="Proteomes" id="UP000326678"/>
    </source>
</evidence>
<organism evidence="1 2">
    <name type="scientific">Nostoc sphaeroides CCNUC1</name>
    <dbReference type="NCBI Taxonomy" id="2653204"/>
    <lineage>
        <taxon>Bacteria</taxon>
        <taxon>Bacillati</taxon>
        <taxon>Cyanobacteriota</taxon>
        <taxon>Cyanophyceae</taxon>
        <taxon>Nostocales</taxon>
        <taxon>Nostocaceae</taxon>
        <taxon>Nostoc</taxon>
    </lineage>
</organism>
<proteinExistence type="predicted"/>